<name>A0A7R8WN31_9CRUS</name>
<dbReference type="AlphaFoldDB" id="A0A7R8WN31"/>
<feature type="compositionally biased region" description="Basic and acidic residues" evidence="1">
    <location>
        <begin position="338"/>
        <end position="364"/>
    </location>
</feature>
<reference evidence="2" key="1">
    <citation type="submission" date="2020-11" db="EMBL/GenBank/DDBJ databases">
        <authorList>
            <person name="Tran Van P."/>
        </authorList>
    </citation>
    <scope>NUCLEOTIDE SEQUENCE</scope>
</reference>
<dbReference type="EMBL" id="OB664197">
    <property type="protein sequence ID" value="CAD7232082.1"/>
    <property type="molecule type" value="Genomic_DNA"/>
</dbReference>
<gene>
    <name evidence="2" type="ORF">CTOB1V02_LOCUS9923</name>
</gene>
<accession>A0A7R8WN31</accession>
<feature type="region of interest" description="Disordered" evidence="1">
    <location>
        <begin position="319"/>
        <end position="411"/>
    </location>
</feature>
<feature type="compositionally biased region" description="Polar residues" evidence="1">
    <location>
        <begin position="448"/>
        <end position="465"/>
    </location>
</feature>
<organism evidence="2">
    <name type="scientific">Cyprideis torosa</name>
    <dbReference type="NCBI Taxonomy" id="163714"/>
    <lineage>
        <taxon>Eukaryota</taxon>
        <taxon>Metazoa</taxon>
        <taxon>Ecdysozoa</taxon>
        <taxon>Arthropoda</taxon>
        <taxon>Crustacea</taxon>
        <taxon>Oligostraca</taxon>
        <taxon>Ostracoda</taxon>
        <taxon>Podocopa</taxon>
        <taxon>Podocopida</taxon>
        <taxon>Cytherocopina</taxon>
        <taxon>Cytheroidea</taxon>
        <taxon>Cytherideidae</taxon>
        <taxon>Cyprideis</taxon>
    </lineage>
</organism>
<protein>
    <submittedName>
        <fullName evidence="2">Uncharacterized protein</fullName>
    </submittedName>
</protein>
<evidence type="ECO:0000256" key="1">
    <source>
        <dbReference type="SAM" id="MobiDB-lite"/>
    </source>
</evidence>
<sequence length="465" mass="52231">MSKYIIGSKDPEVSNHVDSTTNPSLFRPGDIQADFIAMLQDAIWKILDEQDEEDLQSLGNKKNRWEAEFREIIQKSGNVTPTMAAEPIKEITVMPPAPEVAAASVMPPVSEVAAGSVMPPAPEVASVGEQSDLEMGFEWTRAQKKRKAKALRKEFTKKVRTELDKGDYKLPPIRPRVKEDTAPIPTTVKAAAAASVPTAPVAGPSSSGTSLTRGNFAEMAKKGILTAERRMEIRLRRSLTTFVTRYGNEEGGLDEEDWKAIDNYLEDKLVEEILKNKKDKKIARVAVGRVSLKLKNGIVQIIVDGQPSTLRFDQKVHDMEEVESAEEDDETDREEDHEDTHENRADPLTDQAERRGDQQDHTMDSTDQAEDQGQDDPVDPVESELQMGRGNAKRNRNKNMEEEDDDYLLPTPHPWFCEELKGGGELISLFRIQSKQIRIKARNKKQTENFTKNKQAQEIQKSSLQ</sequence>
<proteinExistence type="predicted"/>
<feature type="compositionally biased region" description="Acidic residues" evidence="1">
    <location>
        <begin position="367"/>
        <end position="382"/>
    </location>
</feature>
<feature type="region of interest" description="Disordered" evidence="1">
    <location>
        <begin position="442"/>
        <end position="465"/>
    </location>
</feature>
<evidence type="ECO:0000313" key="2">
    <source>
        <dbReference type="EMBL" id="CAD7232082.1"/>
    </source>
</evidence>
<feature type="compositionally biased region" description="Acidic residues" evidence="1">
    <location>
        <begin position="320"/>
        <end position="337"/>
    </location>
</feature>